<keyword evidence="8" id="KW-1185">Reference proteome</keyword>
<dbReference type="Proteomes" id="UP000807353">
    <property type="component" value="Unassembled WGS sequence"/>
</dbReference>
<evidence type="ECO:0000256" key="4">
    <source>
        <dbReference type="ARBA" id="ARBA00023015"/>
    </source>
</evidence>
<dbReference type="SUPFAM" id="SSF50978">
    <property type="entry name" value="WD40 repeat-like"/>
    <property type="match status" value="1"/>
</dbReference>
<dbReference type="PROSITE" id="PS50082">
    <property type="entry name" value="WD_REPEATS_2"/>
    <property type="match status" value="2"/>
</dbReference>
<evidence type="ECO:0000256" key="1">
    <source>
        <dbReference type="ARBA" id="ARBA00008075"/>
    </source>
</evidence>
<dbReference type="OrthoDB" id="7318948at2759"/>
<dbReference type="SMART" id="SM00320">
    <property type="entry name" value="WD40"/>
    <property type="match status" value="3"/>
</dbReference>
<dbReference type="PANTHER" id="PTHR10253">
    <property type="entry name" value="POLYCOMB PROTEIN"/>
    <property type="match status" value="1"/>
</dbReference>
<keyword evidence="5" id="KW-0804">Transcription</keyword>
<dbReference type="Pfam" id="PF00400">
    <property type="entry name" value="WD40"/>
    <property type="match status" value="2"/>
</dbReference>
<protein>
    <submittedName>
        <fullName evidence="7">WD40-repeat-containing domain protein</fullName>
    </submittedName>
</protein>
<sequence length="514" mass="56821">MSEPSSQLQSDLPWYRYRTASSPFFLAKKLYSNKPSTPFRTIAFFPWSDESLKTLWGGSLFTPDAFSQWKVMISKWSDAVAVSGDHCVYVFFIDEPRTPMHISLPQIESTIKPLPTDSINIAWAIQPGSPLEPLLVFSHMNLLYIYNVEKKGVSSYLRGHGGAITSIAIHPINTNIFCTTSRDYSVRIYDLNRTLRGTLLNPPWPPASVPSLAGAPHGLHMSEAEGTGIGQCLVVLMGGRSGGHQAAVLSAAFHPQLPLIATCGLDRLVKIWFVPLDTNLNTIRREDKPLFSSSKIHKACVLSIAWLGYDMLLTHCTPALMKTSINQESKDTFIETGQMAIWRWLGIERFFPSGDHEQIVLRGCASDYQESVISTLPLPRENVQTLSTILHLYQSPTHDPIVLITRPGSSSILVYNVVHLQPRKPPPFLVDQVDLVESTQNIHLSGGLGPGVHLETMPWTLQAGMDDSSQHKPSDCLMRCAMGKGGTTIVGASTEGTLQIWKIKRQGNHSSTTP</sequence>
<accession>A0A9P5XVG4</accession>
<keyword evidence="4" id="KW-0805">Transcription regulation</keyword>
<gene>
    <name evidence="7" type="ORF">BDZ94DRAFT_230319</name>
</gene>
<dbReference type="InterPro" id="IPR001680">
    <property type="entry name" value="WD40_rpt"/>
</dbReference>
<evidence type="ECO:0000313" key="8">
    <source>
        <dbReference type="Proteomes" id="UP000807353"/>
    </source>
</evidence>
<dbReference type="InterPro" id="IPR051243">
    <property type="entry name" value="PcG_WD-repeat"/>
</dbReference>
<dbReference type="AlphaFoldDB" id="A0A9P5XVG4"/>
<dbReference type="PROSITE" id="PS50294">
    <property type="entry name" value="WD_REPEATS_REGION"/>
    <property type="match status" value="1"/>
</dbReference>
<organism evidence="7 8">
    <name type="scientific">Collybia nuda</name>
    <dbReference type="NCBI Taxonomy" id="64659"/>
    <lineage>
        <taxon>Eukaryota</taxon>
        <taxon>Fungi</taxon>
        <taxon>Dikarya</taxon>
        <taxon>Basidiomycota</taxon>
        <taxon>Agaricomycotina</taxon>
        <taxon>Agaricomycetes</taxon>
        <taxon>Agaricomycetidae</taxon>
        <taxon>Agaricales</taxon>
        <taxon>Tricholomatineae</taxon>
        <taxon>Clitocybaceae</taxon>
        <taxon>Collybia</taxon>
    </lineage>
</organism>
<evidence type="ECO:0000256" key="3">
    <source>
        <dbReference type="ARBA" id="ARBA00022737"/>
    </source>
</evidence>
<evidence type="ECO:0000313" key="7">
    <source>
        <dbReference type="EMBL" id="KAF9457454.1"/>
    </source>
</evidence>
<evidence type="ECO:0000256" key="5">
    <source>
        <dbReference type="ARBA" id="ARBA00023163"/>
    </source>
</evidence>
<evidence type="ECO:0000256" key="6">
    <source>
        <dbReference type="PROSITE-ProRule" id="PRU00221"/>
    </source>
</evidence>
<comment type="caution">
    <text evidence="7">The sequence shown here is derived from an EMBL/GenBank/DDBJ whole genome shotgun (WGS) entry which is preliminary data.</text>
</comment>
<reference evidence="7" key="1">
    <citation type="submission" date="2020-11" db="EMBL/GenBank/DDBJ databases">
        <authorList>
            <consortium name="DOE Joint Genome Institute"/>
            <person name="Ahrendt S."/>
            <person name="Riley R."/>
            <person name="Andreopoulos W."/>
            <person name="Labutti K."/>
            <person name="Pangilinan J."/>
            <person name="Ruiz-Duenas F.J."/>
            <person name="Barrasa J.M."/>
            <person name="Sanchez-Garcia M."/>
            <person name="Camarero S."/>
            <person name="Miyauchi S."/>
            <person name="Serrano A."/>
            <person name="Linde D."/>
            <person name="Babiker R."/>
            <person name="Drula E."/>
            <person name="Ayuso-Fernandez I."/>
            <person name="Pacheco R."/>
            <person name="Padilla G."/>
            <person name="Ferreira P."/>
            <person name="Barriuso J."/>
            <person name="Kellner H."/>
            <person name="Castanera R."/>
            <person name="Alfaro M."/>
            <person name="Ramirez L."/>
            <person name="Pisabarro A.G."/>
            <person name="Kuo A."/>
            <person name="Tritt A."/>
            <person name="Lipzen A."/>
            <person name="He G."/>
            <person name="Yan M."/>
            <person name="Ng V."/>
            <person name="Cullen D."/>
            <person name="Martin F."/>
            <person name="Rosso M.-N."/>
            <person name="Henrissat B."/>
            <person name="Hibbett D."/>
            <person name="Martinez A.T."/>
            <person name="Grigoriev I.V."/>
        </authorList>
    </citation>
    <scope>NUCLEOTIDE SEQUENCE</scope>
    <source>
        <strain evidence="7">CBS 247.69</strain>
    </source>
</reference>
<comment type="similarity">
    <text evidence="1">Belongs to the WD repeat ESC family.</text>
</comment>
<dbReference type="InterPro" id="IPR036322">
    <property type="entry name" value="WD40_repeat_dom_sf"/>
</dbReference>
<proteinExistence type="inferred from homology"/>
<feature type="repeat" description="WD" evidence="6">
    <location>
        <begin position="157"/>
        <end position="192"/>
    </location>
</feature>
<dbReference type="InterPro" id="IPR015943">
    <property type="entry name" value="WD40/YVTN_repeat-like_dom_sf"/>
</dbReference>
<evidence type="ECO:0000256" key="2">
    <source>
        <dbReference type="ARBA" id="ARBA00022574"/>
    </source>
</evidence>
<dbReference type="EMBL" id="MU150371">
    <property type="protein sequence ID" value="KAF9457454.1"/>
    <property type="molecule type" value="Genomic_DNA"/>
</dbReference>
<feature type="repeat" description="WD" evidence="6">
    <location>
        <begin position="241"/>
        <end position="272"/>
    </location>
</feature>
<dbReference type="Gene3D" id="2.130.10.10">
    <property type="entry name" value="YVTN repeat-like/Quinoprotein amine dehydrogenase"/>
    <property type="match status" value="1"/>
</dbReference>
<keyword evidence="2 6" id="KW-0853">WD repeat</keyword>
<keyword evidence="3" id="KW-0677">Repeat</keyword>
<name>A0A9P5XVG4_9AGAR</name>